<keyword evidence="4" id="KW-0460">Magnesium</keyword>
<dbReference type="GO" id="GO:0006364">
    <property type="term" value="P:rRNA processing"/>
    <property type="evidence" value="ECO:0007669"/>
    <property type="project" value="UniProtKB-UniRule"/>
</dbReference>
<dbReference type="PANTHER" id="PTHR34276:SF1">
    <property type="entry name" value="MINI-RIBONUCLEASE 3"/>
    <property type="match status" value="1"/>
</dbReference>
<accession>A0A0D1Y1P1</accession>
<keyword evidence="4" id="KW-0694">RNA-binding</keyword>
<evidence type="ECO:0000259" key="5">
    <source>
        <dbReference type="Pfam" id="PF00636"/>
    </source>
</evidence>
<sequence length="140" mass="15796">MKRDKLIRDPRQLNALALAYMGDAVLEIRVRQHLIAAGEVKPNLLQRAAVSYVSARAQASIVGGIWDRLTEEEQAVLKRGRNAKSATMPKNAQVAEYRLSTGFEALLGFLYLTEQEERLEEILTHALEWVENGHPKETNE</sequence>
<gene>
    <name evidence="4" type="primary">mrnC</name>
    <name evidence="6" type="ORF">AF333_26930</name>
    <name evidence="7" type="ORF">SAMN04487909_14427</name>
</gene>
<comment type="cofactor">
    <cofactor evidence="4">
        <name>Mg(2+)</name>
        <dbReference type="ChEBI" id="CHEBI:18420"/>
    </cofactor>
</comment>
<dbReference type="SUPFAM" id="SSF69065">
    <property type="entry name" value="RNase III domain-like"/>
    <property type="match status" value="1"/>
</dbReference>
<dbReference type="GeneID" id="42308764"/>
<dbReference type="Pfam" id="PF00636">
    <property type="entry name" value="Ribonuclease_3"/>
    <property type="match status" value="1"/>
</dbReference>
<evidence type="ECO:0000256" key="4">
    <source>
        <dbReference type="HAMAP-Rule" id="MF_01468"/>
    </source>
</evidence>
<keyword evidence="8" id="KW-1185">Reference proteome</keyword>
<dbReference type="OrthoDB" id="46571at2"/>
<comment type="subunit">
    <text evidence="4">Homodimer.</text>
</comment>
<dbReference type="PATRIC" id="fig|47500.12.peg.6281"/>
<organism evidence="6 8">
    <name type="scientific">Aneurinibacillus migulanus</name>
    <name type="common">Bacillus migulanus</name>
    <dbReference type="NCBI Taxonomy" id="47500"/>
    <lineage>
        <taxon>Bacteria</taxon>
        <taxon>Bacillati</taxon>
        <taxon>Bacillota</taxon>
        <taxon>Bacilli</taxon>
        <taxon>Bacillales</taxon>
        <taxon>Paenibacillaceae</taxon>
        <taxon>Aneurinibacillus group</taxon>
        <taxon>Aneurinibacillus</taxon>
    </lineage>
</organism>
<dbReference type="InterPro" id="IPR000999">
    <property type="entry name" value="RNase_III_dom"/>
</dbReference>
<proteinExistence type="inferred from homology"/>
<evidence type="ECO:0000256" key="2">
    <source>
        <dbReference type="ARBA" id="ARBA00022759"/>
    </source>
</evidence>
<evidence type="ECO:0000313" key="6">
    <source>
        <dbReference type="EMBL" id="KON92763.1"/>
    </source>
</evidence>
<dbReference type="STRING" id="47500.AF333_26930"/>
<keyword evidence="3 4" id="KW-0378">Hydrolase</keyword>
<evidence type="ECO:0000313" key="9">
    <source>
        <dbReference type="Proteomes" id="UP000182836"/>
    </source>
</evidence>
<dbReference type="EMBL" id="FNED01000044">
    <property type="protein sequence ID" value="SDK22666.1"/>
    <property type="molecule type" value="Genomic_DNA"/>
</dbReference>
<keyword evidence="4" id="KW-0698">rRNA processing</keyword>
<dbReference type="HAMAP" id="MF_01468">
    <property type="entry name" value="RNase_Mini_III"/>
    <property type="match status" value="1"/>
</dbReference>
<keyword evidence="2 4" id="KW-0255">Endonuclease</keyword>
<feature type="domain" description="RNase III" evidence="5">
    <location>
        <begin position="17"/>
        <end position="114"/>
    </location>
</feature>
<comment type="function">
    <text evidence="4">Involved in correct processing of both the 5' and 3' ends of 23S rRNA precursor. Processes 30S rRNA precursor transcript even in absence of ribonuclease 3 (Rnc); Rnc processes 30S rRNA into smaller rRNA precursors.</text>
</comment>
<dbReference type="GO" id="GO:0004525">
    <property type="term" value="F:ribonuclease III activity"/>
    <property type="evidence" value="ECO:0007669"/>
    <property type="project" value="InterPro"/>
</dbReference>
<protein>
    <recommendedName>
        <fullName evidence="4">Mini-ribonuclease 3</fullName>
        <shortName evidence="4">Mini-3</shortName>
        <shortName evidence="4">Mini-RNase 3</shortName>
        <ecNumber evidence="4">3.1.26.-</ecNumber>
    </recommendedName>
    <alternativeName>
        <fullName evidence="4">Mini-RNase III</fullName>
        <shortName evidence="4">Mini-III</shortName>
    </alternativeName>
</protein>
<evidence type="ECO:0000256" key="3">
    <source>
        <dbReference type="ARBA" id="ARBA00022801"/>
    </source>
</evidence>
<name>A0A0D1Y1P1_ANEMI</name>
<feature type="active site" evidence="4">
    <location>
        <position position="23"/>
    </location>
</feature>
<dbReference type="PIRSF" id="PIRSF005520">
    <property type="entry name" value="UCP005520"/>
    <property type="match status" value="1"/>
</dbReference>
<dbReference type="InterPro" id="IPR036389">
    <property type="entry name" value="RNase_III_sf"/>
</dbReference>
<evidence type="ECO:0000256" key="1">
    <source>
        <dbReference type="ARBA" id="ARBA00022722"/>
    </source>
</evidence>
<dbReference type="Gene3D" id="1.10.1520.10">
    <property type="entry name" value="Ribonuclease III domain"/>
    <property type="match status" value="1"/>
</dbReference>
<dbReference type="PANTHER" id="PTHR34276">
    <property type="entry name" value="MINI-RIBONUCLEASE 3"/>
    <property type="match status" value="1"/>
</dbReference>
<dbReference type="Proteomes" id="UP000182836">
    <property type="component" value="Unassembled WGS sequence"/>
</dbReference>
<keyword evidence="1 4" id="KW-0540">Nuclease</keyword>
<dbReference type="AlphaFoldDB" id="A0A0D1Y1P1"/>
<dbReference type="InterPro" id="IPR008226">
    <property type="entry name" value="Mini3_fam"/>
</dbReference>
<keyword evidence="4" id="KW-0690">Ribosome biogenesis</keyword>
<dbReference type="Proteomes" id="UP000037269">
    <property type="component" value="Unassembled WGS sequence"/>
</dbReference>
<dbReference type="GO" id="GO:0019843">
    <property type="term" value="F:rRNA binding"/>
    <property type="evidence" value="ECO:0007669"/>
    <property type="project" value="UniProtKB-UniRule"/>
</dbReference>
<comment type="subcellular location">
    <subcellularLocation>
        <location evidence="4">Cytoplasm</location>
    </subcellularLocation>
</comment>
<keyword evidence="4" id="KW-0699">rRNA-binding</keyword>
<reference evidence="6 8" key="1">
    <citation type="submission" date="2015-07" db="EMBL/GenBank/DDBJ databases">
        <title>Fjat-14205 dsm 2895.</title>
        <authorList>
            <person name="Liu B."/>
            <person name="Wang J."/>
            <person name="Zhu Y."/>
            <person name="Liu G."/>
            <person name="Chen Q."/>
            <person name="Chen Z."/>
            <person name="Lan J."/>
            <person name="Che J."/>
            <person name="Ge C."/>
            <person name="Shi H."/>
            <person name="Pan Z."/>
            <person name="Liu X."/>
        </authorList>
    </citation>
    <scope>NUCLEOTIDE SEQUENCE [LARGE SCALE GENOMIC DNA]</scope>
    <source>
        <strain evidence="6 8">DSM 2895</strain>
    </source>
</reference>
<dbReference type="GO" id="GO:0005737">
    <property type="term" value="C:cytoplasm"/>
    <property type="evidence" value="ECO:0007669"/>
    <property type="project" value="UniProtKB-SubCell"/>
</dbReference>
<reference evidence="7 9" key="2">
    <citation type="submission" date="2016-10" db="EMBL/GenBank/DDBJ databases">
        <authorList>
            <person name="de Groot N.N."/>
        </authorList>
    </citation>
    <scope>NUCLEOTIDE SEQUENCE [LARGE SCALE GENOMIC DNA]</scope>
    <source>
        <strain evidence="7 9">DSM 2895</strain>
    </source>
</reference>
<keyword evidence="4" id="KW-0963">Cytoplasm</keyword>
<comment type="similarity">
    <text evidence="4">Belongs to the MrnC RNase family.</text>
</comment>
<evidence type="ECO:0000313" key="8">
    <source>
        <dbReference type="Proteomes" id="UP000037269"/>
    </source>
</evidence>
<dbReference type="EC" id="3.1.26.-" evidence="4"/>
<evidence type="ECO:0000313" key="7">
    <source>
        <dbReference type="EMBL" id="SDK22666.1"/>
    </source>
</evidence>
<dbReference type="EMBL" id="LGUG01000008">
    <property type="protein sequence ID" value="KON92763.1"/>
    <property type="molecule type" value="Genomic_DNA"/>
</dbReference>
<dbReference type="RefSeq" id="WP_043063767.1">
    <property type="nucleotide sequence ID" value="NZ_BJOA01000146.1"/>
</dbReference>